<evidence type="ECO:0000313" key="3">
    <source>
        <dbReference type="Proteomes" id="UP000734218"/>
    </source>
</evidence>
<dbReference type="Pfam" id="PF01458">
    <property type="entry name" value="SUFBD_core"/>
    <property type="match status" value="1"/>
</dbReference>
<accession>A0ABX0XQS3</accession>
<protein>
    <submittedName>
        <fullName evidence="2">Fe-S cluster assembly protein SufD</fullName>
    </submittedName>
</protein>
<feature type="domain" description="SUF system FeS cluster assembly SufBD core" evidence="1">
    <location>
        <begin position="113"/>
        <end position="334"/>
    </location>
</feature>
<dbReference type="Proteomes" id="UP000734218">
    <property type="component" value="Unassembled WGS sequence"/>
</dbReference>
<dbReference type="EMBL" id="JAATJE010000002">
    <property type="protein sequence ID" value="NJC35046.1"/>
    <property type="molecule type" value="Genomic_DNA"/>
</dbReference>
<dbReference type="InterPro" id="IPR055346">
    <property type="entry name" value="Fe-S_cluster_assembly_SufBD"/>
</dbReference>
<evidence type="ECO:0000259" key="1">
    <source>
        <dbReference type="Pfam" id="PF01458"/>
    </source>
</evidence>
<dbReference type="PANTHER" id="PTHR43575:SF1">
    <property type="entry name" value="PROTEIN ABCI7, CHLOROPLASTIC"/>
    <property type="match status" value="1"/>
</dbReference>
<evidence type="ECO:0000313" key="2">
    <source>
        <dbReference type="EMBL" id="NJC35046.1"/>
    </source>
</evidence>
<dbReference type="InterPro" id="IPR000825">
    <property type="entry name" value="SUF_FeS_clus_asmbl_SufBD_core"/>
</dbReference>
<reference evidence="2 3" key="1">
    <citation type="submission" date="2020-03" db="EMBL/GenBank/DDBJ databases">
        <title>Genomic Encyclopedia of Type Strains, Phase IV (KMG-IV): sequencing the most valuable type-strain genomes for metagenomic binning, comparative biology and taxonomic classification.</title>
        <authorList>
            <person name="Goeker M."/>
        </authorList>
    </citation>
    <scope>NUCLEOTIDE SEQUENCE [LARGE SCALE GENOMIC DNA]</scope>
    <source>
        <strain evidence="2 3">DSM 27651</strain>
    </source>
</reference>
<gene>
    <name evidence="2" type="ORF">GGR88_002560</name>
</gene>
<dbReference type="InterPro" id="IPR037284">
    <property type="entry name" value="SUF_FeS_clus_asmbl_SufBD_sf"/>
</dbReference>
<dbReference type="SUPFAM" id="SSF101960">
    <property type="entry name" value="Stabilizer of iron transporter SufD"/>
    <property type="match status" value="1"/>
</dbReference>
<dbReference type="RefSeq" id="WP_167955563.1">
    <property type="nucleotide sequence ID" value="NZ_JAATJE010000002.1"/>
</dbReference>
<name>A0ABX0XQS3_9SPHN</name>
<sequence>MTLTLPSAREEAWRWTDLSGLPAIVAAVPDAGRDALALAAMPAAIASERTDTRLLFVDGVLHSSSTPGRVRLSAVDARTDHALGRHATADGWTLDLAPGQIANVEVVHVATGAASHVPAHVILAPDAVASVTETFVGDGWTNRFFRAELGKGARLMRAVRLLHASGFQSLRDEALLGEGASLVATVLGAGEGSSRVDALVTIAGEQAFAEYGGAMLARGEQRHEAAAVVRHAAPHGQSHQSWRAVADDRAVASLAARVEVARHAQKTDGIQSLKGLLLKRTATVNIKPELEIFADDVKCAHGATVGELDRQSLFYLASRGVDPARARAILTRAFVADALDRIGEEAVRDAFVADADRWLDA</sequence>
<dbReference type="PANTHER" id="PTHR43575">
    <property type="entry name" value="PROTEIN ABCI7, CHLOROPLASTIC"/>
    <property type="match status" value="1"/>
</dbReference>
<organism evidence="2 3">
    <name type="scientific">Sphingomonas jejuensis</name>
    <dbReference type="NCBI Taxonomy" id="904715"/>
    <lineage>
        <taxon>Bacteria</taxon>
        <taxon>Pseudomonadati</taxon>
        <taxon>Pseudomonadota</taxon>
        <taxon>Alphaproteobacteria</taxon>
        <taxon>Sphingomonadales</taxon>
        <taxon>Sphingomonadaceae</taxon>
        <taxon>Sphingomonas</taxon>
    </lineage>
</organism>
<keyword evidence="3" id="KW-1185">Reference proteome</keyword>
<proteinExistence type="predicted"/>
<comment type="caution">
    <text evidence="2">The sequence shown here is derived from an EMBL/GenBank/DDBJ whole genome shotgun (WGS) entry which is preliminary data.</text>
</comment>